<dbReference type="InterPro" id="IPR027417">
    <property type="entry name" value="P-loop_NTPase"/>
</dbReference>
<dbReference type="Pfam" id="PF17874">
    <property type="entry name" value="TPR_MalT"/>
    <property type="match status" value="1"/>
</dbReference>
<evidence type="ECO:0000313" key="5">
    <source>
        <dbReference type="EMBL" id="RTE64537.1"/>
    </source>
</evidence>
<dbReference type="GO" id="GO:0006355">
    <property type="term" value="P:regulation of DNA-templated transcription"/>
    <property type="evidence" value="ECO:0007669"/>
    <property type="project" value="InterPro"/>
</dbReference>
<evidence type="ECO:0000313" key="6">
    <source>
        <dbReference type="Proteomes" id="UP000283087"/>
    </source>
</evidence>
<dbReference type="InterPro" id="IPR041617">
    <property type="entry name" value="TPR_MalT"/>
</dbReference>
<dbReference type="InterPro" id="IPR000792">
    <property type="entry name" value="Tscrpt_reg_LuxR_C"/>
</dbReference>
<evidence type="ECO:0000259" key="4">
    <source>
        <dbReference type="PROSITE" id="PS50043"/>
    </source>
</evidence>
<dbReference type="Pfam" id="PF00196">
    <property type="entry name" value="GerE"/>
    <property type="match status" value="1"/>
</dbReference>
<accession>A0A430KM30</accession>
<keyword evidence="2" id="KW-0238">DNA-binding</keyword>
<dbReference type="InterPro" id="IPR059106">
    <property type="entry name" value="WHD_MalT"/>
</dbReference>
<dbReference type="PANTHER" id="PTHR44688:SF16">
    <property type="entry name" value="DNA-BINDING TRANSCRIPTIONAL ACTIVATOR DEVR_DOSR"/>
    <property type="match status" value="1"/>
</dbReference>
<protein>
    <recommendedName>
        <fullName evidence="4">HTH luxR-type domain-containing protein</fullName>
    </recommendedName>
</protein>
<dbReference type="PROSITE" id="PS00622">
    <property type="entry name" value="HTH_LUXR_1"/>
    <property type="match status" value="1"/>
</dbReference>
<evidence type="ECO:0000256" key="1">
    <source>
        <dbReference type="ARBA" id="ARBA00023015"/>
    </source>
</evidence>
<gene>
    <name evidence="5" type="ORF">EH243_17105</name>
</gene>
<dbReference type="PANTHER" id="PTHR44688">
    <property type="entry name" value="DNA-BINDING TRANSCRIPTIONAL ACTIVATOR DEVR_DOSR"/>
    <property type="match status" value="1"/>
</dbReference>
<name>A0A430KM30_9GAMM</name>
<dbReference type="InterPro" id="IPR036388">
    <property type="entry name" value="WH-like_DNA-bd_sf"/>
</dbReference>
<dbReference type="PRINTS" id="PR00038">
    <property type="entry name" value="HTHLUXR"/>
</dbReference>
<dbReference type="SUPFAM" id="SSF46894">
    <property type="entry name" value="C-terminal effector domain of the bipartite response regulators"/>
    <property type="match status" value="1"/>
</dbReference>
<keyword evidence="6" id="KW-1185">Reference proteome</keyword>
<keyword evidence="1" id="KW-0805">Transcription regulation</keyword>
<dbReference type="InterPro" id="IPR011990">
    <property type="entry name" value="TPR-like_helical_dom_sf"/>
</dbReference>
<keyword evidence="3" id="KW-0804">Transcription</keyword>
<dbReference type="Proteomes" id="UP000283087">
    <property type="component" value="Unassembled WGS sequence"/>
</dbReference>
<dbReference type="InterPro" id="IPR016032">
    <property type="entry name" value="Sig_transdc_resp-reg_C-effctor"/>
</dbReference>
<dbReference type="GO" id="GO:0016887">
    <property type="term" value="F:ATP hydrolysis activity"/>
    <property type="evidence" value="ECO:0007669"/>
    <property type="project" value="InterPro"/>
</dbReference>
<dbReference type="GO" id="GO:0003677">
    <property type="term" value="F:DNA binding"/>
    <property type="evidence" value="ECO:0007669"/>
    <property type="project" value="UniProtKB-KW"/>
</dbReference>
<dbReference type="CDD" id="cd06170">
    <property type="entry name" value="LuxR_C_like"/>
    <property type="match status" value="1"/>
</dbReference>
<dbReference type="SMART" id="SM00421">
    <property type="entry name" value="HTH_LUXR"/>
    <property type="match status" value="1"/>
</dbReference>
<dbReference type="Gene3D" id="3.40.50.300">
    <property type="entry name" value="P-loop containing nucleotide triphosphate hydrolases"/>
    <property type="match status" value="1"/>
</dbReference>
<feature type="domain" description="HTH luxR-type" evidence="4">
    <location>
        <begin position="835"/>
        <end position="900"/>
    </location>
</feature>
<dbReference type="Gene3D" id="1.10.10.10">
    <property type="entry name" value="Winged helix-like DNA-binding domain superfamily/Winged helix DNA-binding domain"/>
    <property type="match status" value="1"/>
</dbReference>
<reference evidence="5 6" key="1">
    <citation type="submission" date="2018-11" db="EMBL/GenBank/DDBJ databases">
        <title>The draft genome sequence of Amphritea opalescens ANRC-JH13T.</title>
        <authorList>
            <person name="Fang Z."/>
            <person name="Zhang Y."/>
            <person name="Han X."/>
        </authorList>
    </citation>
    <scope>NUCLEOTIDE SEQUENCE [LARGE SCALE GENOMIC DNA]</scope>
    <source>
        <strain evidence="5 6">ANRC-JH13</strain>
    </source>
</reference>
<dbReference type="Gene3D" id="1.25.40.10">
    <property type="entry name" value="Tetratricopeptide repeat domain"/>
    <property type="match status" value="1"/>
</dbReference>
<dbReference type="OrthoDB" id="1123107at2"/>
<proteinExistence type="predicted"/>
<evidence type="ECO:0000256" key="2">
    <source>
        <dbReference type="ARBA" id="ARBA00023125"/>
    </source>
</evidence>
<dbReference type="SUPFAM" id="SSF52540">
    <property type="entry name" value="P-loop containing nucleoside triphosphate hydrolases"/>
    <property type="match status" value="1"/>
</dbReference>
<dbReference type="EMBL" id="RQXW01000021">
    <property type="protein sequence ID" value="RTE64537.1"/>
    <property type="molecule type" value="Genomic_DNA"/>
</dbReference>
<dbReference type="InterPro" id="IPR049945">
    <property type="entry name" value="AAA_22"/>
</dbReference>
<dbReference type="AlphaFoldDB" id="A0A430KM30"/>
<sequence>MTNNNNNILIIDTKLSPPLPWGRDMLARQQLLDQLDLNRDKRLILIAAPAGYGKSTLMSQWQHSLTQQGVSTAWLTLDEDDNDPGRLFTYLRYALTGNTQPTGSIDLRRSILNHATLLADFFKEKQAPSVLFIDELETINDAESIRLLSMLQQQLPPGKLMVVASREKKTDWSLAKLKLQNELLELSDVDLRFSTQETTRLGELRLTGPFSDAITQTLTDKTEGWIAGIRLAMLCFPRMDDAQTWVQNLTGEMDEITDFLSEEVFRRLGTEQQLFLLKVSVLNRMNASLCEALTGEQGAQTQLESFCEKGLFLQPLDQQRHWFRLHGLVRQFLLKRLTQLIPQKIAALHDKAACWHDDQGYKLEAVHHAIAAKNLPFATDILESFSKYLVTQGQLGTLITLTSQISAQYPINTPTLLSSTCWASLFLHKQETAETLLQSLRTINDEQGLPEELLSLFFTLESLLLIMKDDVPSAGTLAYKQLPYIREEDHFERGVLANILALYNIGAQEYQLAQQYILKARAAHIKSGSCFGLAYSDTLAALRECQLGNLLLAKERFSQIGYDSDYQNFNDPSLTKQVSKAVCLGFQVGLLFELNHLDEAQQLLDEHFADAINNTIPPDMVISGCLTRARIAFINDDLNTAYSYLEEGEIAGVSASLPRLVKEMRWERVRFAILLGDLDAAKTFATQTDIDNIPDYPAGFLNPADIRGSQDIAPLRYDIHTGHTKQALTQIDLFLSNARHTPCRTLTLLVLQSIAYGLSEDTQNAHRCMIEALDLGLKIGSMRSIIDEGPLAIALLKALYIEWNKHPNIANNKRITYCDSLLLLVGESLAADVENASLVEDLSDRELEILKLVGGGLKNDQIADNLFLSVNTVKWHLRRLYEKLCVKSRTEALAESRKLGLID</sequence>
<organism evidence="5 6">
    <name type="scientific">Amphritea opalescens</name>
    <dbReference type="NCBI Taxonomy" id="2490544"/>
    <lineage>
        <taxon>Bacteria</taxon>
        <taxon>Pseudomonadati</taxon>
        <taxon>Pseudomonadota</taxon>
        <taxon>Gammaproteobacteria</taxon>
        <taxon>Oceanospirillales</taxon>
        <taxon>Oceanospirillaceae</taxon>
        <taxon>Amphritea</taxon>
    </lineage>
</organism>
<dbReference type="Pfam" id="PF13401">
    <property type="entry name" value="AAA_22"/>
    <property type="match status" value="1"/>
</dbReference>
<evidence type="ECO:0000256" key="3">
    <source>
        <dbReference type="ARBA" id="ARBA00023163"/>
    </source>
</evidence>
<dbReference type="PROSITE" id="PS50043">
    <property type="entry name" value="HTH_LUXR_2"/>
    <property type="match status" value="1"/>
</dbReference>
<dbReference type="Pfam" id="PF25873">
    <property type="entry name" value="WHD_MalT"/>
    <property type="match status" value="1"/>
</dbReference>
<comment type="caution">
    <text evidence="5">The sequence shown here is derived from an EMBL/GenBank/DDBJ whole genome shotgun (WGS) entry which is preliminary data.</text>
</comment>